<keyword evidence="1" id="KW-0812">Transmembrane</keyword>
<evidence type="ECO:0000256" key="1">
    <source>
        <dbReference type="SAM" id="Phobius"/>
    </source>
</evidence>
<organism evidence="2 3">
    <name type="scientific">Hericium alpestre</name>
    <dbReference type="NCBI Taxonomy" id="135208"/>
    <lineage>
        <taxon>Eukaryota</taxon>
        <taxon>Fungi</taxon>
        <taxon>Dikarya</taxon>
        <taxon>Basidiomycota</taxon>
        <taxon>Agaricomycotina</taxon>
        <taxon>Agaricomycetes</taxon>
        <taxon>Russulales</taxon>
        <taxon>Hericiaceae</taxon>
        <taxon>Hericium</taxon>
    </lineage>
</organism>
<keyword evidence="3" id="KW-1185">Reference proteome</keyword>
<comment type="caution">
    <text evidence="2">The sequence shown here is derived from an EMBL/GenBank/DDBJ whole genome shotgun (WGS) entry which is preliminary data.</text>
</comment>
<proteinExistence type="predicted"/>
<sequence>MMFPVSFISFYAISCSAFLYFYFAVMTSYWLLSVFSLVSATPAALPVVQLETCGAEDGLAAVNECTSVCKTVQRSIEPVSASSRPPLALNECLKCQLSPHQANGVMALQVIPTRLSAYAVACGNLPQTSEFSSLAAQDIIVQNPSGSDVSAEQCWYGLPTVISAQTLPPLYDSYRPFMPFVALSVFALLVVGFVH</sequence>
<feature type="transmembrane region" description="Helical" evidence="1">
    <location>
        <begin position="177"/>
        <end position="194"/>
    </location>
</feature>
<dbReference type="AlphaFoldDB" id="A0A4Y9ZJ97"/>
<keyword evidence="1" id="KW-1133">Transmembrane helix</keyword>
<dbReference type="Proteomes" id="UP000298061">
    <property type="component" value="Unassembled WGS sequence"/>
</dbReference>
<accession>A0A4Y9ZJ97</accession>
<evidence type="ECO:0000313" key="3">
    <source>
        <dbReference type="Proteomes" id="UP000298061"/>
    </source>
</evidence>
<evidence type="ECO:0000313" key="2">
    <source>
        <dbReference type="EMBL" id="TFY73963.1"/>
    </source>
</evidence>
<protein>
    <recommendedName>
        <fullName evidence="4">Transmembrane protein</fullName>
    </recommendedName>
</protein>
<reference evidence="2 3" key="1">
    <citation type="submission" date="2019-02" db="EMBL/GenBank/DDBJ databases">
        <title>Genome sequencing of the rare red list fungi Hericium alpestre (H. flagellum).</title>
        <authorList>
            <person name="Buettner E."/>
            <person name="Kellner H."/>
        </authorList>
    </citation>
    <scope>NUCLEOTIDE SEQUENCE [LARGE SCALE GENOMIC DNA]</scope>
    <source>
        <strain evidence="2 3">DSM 108284</strain>
    </source>
</reference>
<dbReference type="EMBL" id="SFCI01002399">
    <property type="protein sequence ID" value="TFY73963.1"/>
    <property type="molecule type" value="Genomic_DNA"/>
</dbReference>
<keyword evidence="1" id="KW-0472">Membrane</keyword>
<name>A0A4Y9ZJ97_9AGAM</name>
<gene>
    <name evidence="2" type="ORF">EWM64_g10050</name>
</gene>
<dbReference type="OrthoDB" id="10650119at2759"/>
<evidence type="ECO:0008006" key="4">
    <source>
        <dbReference type="Google" id="ProtNLM"/>
    </source>
</evidence>
<feature type="transmembrane region" description="Helical" evidence="1">
    <location>
        <begin position="7"/>
        <end position="32"/>
    </location>
</feature>